<dbReference type="InterPro" id="IPR002172">
    <property type="entry name" value="LDrepeatLR_classA_rpt"/>
</dbReference>
<dbReference type="PROSITE" id="PS50068">
    <property type="entry name" value="LDLRA_2"/>
    <property type="match status" value="1"/>
</dbReference>
<dbReference type="SMART" id="SM00409">
    <property type="entry name" value="IG"/>
    <property type="match status" value="1"/>
</dbReference>
<dbReference type="Proteomes" id="UP000887564">
    <property type="component" value="Unplaced"/>
</dbReference>
<dbReference type="InterPro" id="IPR007110">
    <property type="entry name" value="Ig-like_dom"/>
</dbReference>
<feature type="domain" description="Ig-like" evidence="3">
    <location>
        <begin position="14"/>
        <end position="92"/>
    </location>
</feature>
<protein>
    <submittedName>
        <fullName evidence="5">Ig-like domain-containing protein</fullName>
    </submittedName>
</protein>
<dbReference type="Pfam" id="PF13927">
    <property type="entry name" value="Ig_3"/>
    <property type="match status" value="1"/>
</dbReference>
<dbReference type="SUPFAM" id="SSF57424">
    <property type="entry name" value="LDL receptor-like module"/>
    <property type="match status" value="1"/>
</dbReference>
<dbReference type="WBParaSite" id="PEQ_0000654601-mRNA-1">
    <property type="protein sequence ID" value="PEQ_0000654601-mRNA-1"/>
    <property type="gene ID" value="PEQ_0000654601"/>
</dbReference>
<sequence>MILSIVALCSRNVPVIHLASSHVRVQRGETIELSAIVRRVPTNRQVIWSKNGHIIGQGSLSTTGDRRVHVYRSSERYYLKIEDARPQDAGSYKITLEGVKCASNEVKCSHENMCILKTAKCNGIRDCKDGSDELNCTVLIKPALRSNHPFNSRSTVRCPDGLIPEYSL</sequence>
<dbReference type="CDD" id="cd00112">
    <property type="entry name" value="LDLa"/>
    <property type="match status" value="1"/>
</dbReference>
<reference evidence="5" key="1">
    <citation type="submission" date="2022-11" db="UniProtKB">
        <authorList>
            <consortium name="WormBaseParasite"/>
        </authorList>
    </citation>
    <scope>IDENTIFICATION</scope>
</reference>
<dbReference type="PROSITE" id="PS50835">
    <property type="entry name" value="IG_LIKE"/>
    <property type="match status" value="1"/>
</dbReference>
<dbReference type="InterPro" id="IPR003599">
    <property type="entry name" value="Ig_sub"/>
</dbReference>
<dbReference type="Gene3D" id="4.10.400.10">
    <property type="entry name" value="Low-density Lipoprotein Receptor"/>
    <property type="match status" value="1"/>
</dbReference>
<dbReference type="SMART" id="SM00192">
    <property type="entry name" value="LDLa"/>
    <property type="match status" value="1"/>
</dbReference>
<name>A0A914RJT2_PAREQ</name>
<proteinExistence type="predicted"/>
<organism evidence="4 5">
    <name type="scientific">Parascaris equorum</name>
    <name type="common">Equine roundworm</name>
    <dbReference type="NCBI Taxonomy" id="6256"/>
    <lineage>
        <taxon>Eukaryota</taxon>
        <taxon>Metazoa</taxon>
        <taxon>Ecdysozoa</taxon>
        <taxon>Nematoda</taxon>
        <taxon>Chromadorea</taxon>
        <taxon>Rhabditida</taxon>
        <taxon>Spirurina</taxon>
        <taxon>Ascaridomorpha</taxon>
        <taxon>Ascaridoidea</taxon>
        <taxon>Ascarididae</taxon>
        <taxon>Parascaris</taxon>
    </lineage>
</organism>
<evidence type="ECO:0000313" key="5">
    <source>
        <dbReference type="WBParaSite" id="PEQ_0000654601-mRNA-1"/>
    </source>
</evidence>
<evidence type="ECO:0000313" key="4">
    <source>
        <dbReference type="Proteomes" id="UP000887564"/>
    </source>
</evidence>
<dbReference type="InterPro" id="IPR023415">
    <property type="entry name" value="LDLR_class-A_CS"/>
</dbReference>
<dbReference type="InterPro" id="IPR036179">
    <property type="entry name" value="Ig-like_dom_sf"/>
</dbReference>
<keyword evidence="1 2" id="KW-1015">Disulfide bond</keyword>
<dbReference type="InterPro" id="IPR013783">
    <property type="entry name" value="Ig-like_fold"/>
</dbReference>
<dbReference type="InterPro" id="IPR036055">
    <property type="entry name" value="LDL_receptor-like_sf"/>
</dbReference>
<keyword evidence="4" id="KW-1185">Reference proteome</keyword>
<evidence type="ECO:0000259" key="3">
    <source>
        <dbReference type="PROSITE" id="PS50835"/>
    </source>
</evidence>
<dbReference type="SUPFAM" id="SSF48726">
    <property type="entry name" value="Immunoglobulin"/>
    <property type="match status" value="1"/>
</dbReference>
<dbReference type="Pfam" id="PF00057">
    <property type="entry name" value="Ldl_recept_a"/>
    <property type="match status" value="1"/>
</dbReference>
<comment type="caution">
    <text evidence="2">Lacks conserved residue(s) required for the propagation of feature annotation.</text>
</comment>
<dbReference type="AlphaFoldDB" id="A0A914RJT2"/>
<accession>A0A914RJT2</accession>
<dbReference type="Gene3D" id="2.60.40.10">
    <property type="entry name" value="Immunoglobulins"/>
    <property type="match status" value="1"/>
</dbReference>
<feature type="disulfide bond" evidence="2">
    <location>
        <begin position="121"/>
        <end position="136"/>
    </location>
</feature>
<evidence type="ECO:0000256" key="2">
    <source>
        <dbReference type="PROSITE-ProRule" id="PRU00124"/>
    </source>
</evidence>
<evidence type="ECO:0000256" key="1">
    <source>
        <dbReference type="ARBA" id="ARBA00023157"/>
    </source>
</evidence>
<dbReference type="PROSITE" id="PS01209">
    <property type="entry name" value="LDLRA_1"/>
    <property type="match status" value="1"/>
</dbReference>